<protein>
    <submittedName>
        <fullName evidence="2">Uncharacterized protein</fullName>
    </submittedName>
</protein>
<dbReference type="InterPro" id="IPR038883">
    <property type="entry name" value="AN11006-like"/>
</dbReference>
<proteinExistence type="predicted"/>
<sequence length="193" mass="21385">MSNSVSEDTAPPGPGSSKMPELGDQAQSPAALHQITRQNATSSPLLRLPAEVRNMVFNYVSQDEIYVIDPGPLTRKRLSSRRKLGLFLVSRQLYHETALLPYKLGVFQLGDHPWDHCILSRLKAFLRGRSKAQIEVMARVECYDSRYMDTEVVGTGVYWAAELHLTQPSWPSGRQIASLVVIGLLAVLGLVIG</sequence>
<evidence type="ECO:0000313" key="2">
    <source>
        <dbReference type="EMBL" id="OAG21845.1"/>
    </source>
</evidence>
<dbReference type="VEuPathDB" id="FungiDB:CC77DRAFT_1088866"/>
<feature type="region of interest" description="Disordered" evidence="1">
    <location>
        <begin position="1"/>
        <end position="30"/>
    </location>
</feature>
<dbReference type="RefSeq" id="XP_018387266.1">
    <property type="nucleotide sequence ID" value="XM_018529473.1"/>
</dbReference>
<dbReference type="PANTHER" id="PTHR42085">
    <property type="entry name" value="F-BOX DOMAIN-CONTAINING PROTEIN"/>
    <property type="match status" value="1"/>
</dbReference>
<keyword evidence="3" id="KW-1185">Reference proteome</keyword>
<organism evidence="2 3">
    <name type="scientific">Alternaria alternata</name>
    <name type="common">Alternaria rot fungus</name>
    <name type="synonym">Torula alternata</name>
    <dbReference type="NCBI Taxonomy" id="5599"/>
    <lineage>
        <taxon>Eukaryota</taxon>
        <taxon>Fungi</taxon>
        <taxon>Dikarya</taxon>
        <taxon>Ascomycota</taxon>
        <taxon>Pezizomycotina</taxon>
        <taxon>Dothideomycetes</taxon>
        <taxon>Pleosporomycetidae</taxon>
        <taxon>Pleosporales</taxon>
        <taxon>Pleosporineae</taxon>
        <taxon>Pleosporaceae</taxon>
        <taxon>Alternaria</taxon>
        <taxon>Alternaria sect. Alternaria</taxon>
        <taxon>Alternaria alternata complex</taxon>
    </lineage>
</organism>
<dbReference type="KEGG" id="aalt:CC77DRAFT_1088866"/>
<dbReference type="EMBL" id="KV441476">
    <property type="protein sequence ID" value="OAG21845.1"/>
    <property type="molecule type" value="Genomic_DNA"/>
</dbReference>
<accession>A0A177DQ04</accession>
<evidence type="ECO:0000313" key="3">
    <source>
        <dbReference type="Proteomes" id="UP000077248"/>
    </source>
</evidence>
<reference evidence="2 3" key="1">
    <citation type="submission" date="2016-05" db="EMBL/GenBank/DDBJ databases">
        <title>Comparative analysis of secretome profiles of manganese(II)-oxidizing ascomycete fungi.</title>
        <authorList>
            <consortium name="DOE Joint Genome Institute"/>
            <person name="Zeiner C.A."/>
            <person name="Purvine S.O."/>
            <person name="Zink E.M."/>
            <person name="Wu S."/>
            <person name="Pasa-Tolic L."/>
            <person name="Chaput D.L."/>
            <person name="Haridas S."/>
            <person name="Grigoriev I.V."/>
            <person name="Santelli C.M."/>
            <person name="Hansel C.M."/>
        </authorList>
    </citation>
    <scope>NUCLEOTIDE SEQUENCE [LARGE SCALE GENOMIC DNA]</scope>
    <source>
        <strain evidence="2 3">SRC1lrK2f</strain>
    </source>
</reference>
<dbReference type="PANTHER" id="PTHR42085:SF1">
    <property type="entry name" value="F-BOX DOMAIN-CONTAINING PROTEIN"/>
    <property type="match status" value="1"/>
</dbReference>
<name>A0A177DQ04_ALTAL</name>
<dbReference type="GeneID" id="29115067"/>
<dbReference type="Proteomes" id="UP000077248">
    <property type="component" value="Unassembled WGS sequence"/>
</dbReference>
<dbReference type="AlphaFoldDB" id="A0A177DQ04"/>
<gene>
    <name evidence="2" type="ORF">CC77DRAFT_1088866</name>
</gene>
<evidence type="ECO:0000256" key="1">
    <source>
        <dbReference type="SAM" id="MobiDB-lite"/>
    </source>
</evidence>